<dbReference type="AlphaFoldDB" id="A0A8T0M159"/>
<dbReference type="Proteomes" id="UP000785171">
    <property type="component" value="Unassembled WGS sequence"/>
</dbReference>
<keyword evidence="1" id="KW-0472">Membrane</keyword>
<organism evidence="2 3">
    <name type="scientific">Phytophthora kernoviae</name>
    <dbReference type="NCBI Taxonomy" id="325452"/>
    <lineage>
        <taxon>Eukaryota</taxon>
        <taxon>Sar</taxon>
        <taxon>Stramenopiles</taxon>
        <taxon>Oomycota</taxon>
        <taxon>Peronosporomycetes</taxon>
        <taxon>Peronosporales</taxon>
        <taxon>Peronosporaceae</taxon>
        <taxon>Phytophthora</taxon>
    </lineage>
</organism>
<evidence type="ECO:0000313" key="2">
    <source>
        <dbReference type="EMBL" id="KAG2526351.1"/>
    </source>
</evidence>
<evidence type="ECO:0000313" key="3">
    <source>
        <dbReference type="Proteomes" id="UP000785171"/>
    </source>
</evidence>
<evidence type="ECO:0000256" key="1">
    <source>
        <dbReference type="SAM" id="Phobius"/>
    </source>
</evidence>
<keyword evidence="1" id="KW-1133">Transmembrane helix</keyword>
<gene>
    <name evidence="2" type="ORF">JM16_003900</name>
</gene>
<reference evidence="2" key="1">
    <citation type="journal article" date="2015" name="Genom Data">
        <title>Genome sequences of six Phytophthora species associated with forests in New Zealand.</title>
        <authorList>
            <person name="Studholme D.J."/>
            <person name="McDougal R.L."/>
            <person name="Sambles C."/>
            <person name="Hansen E."/>
            <person name="Hardy G."/>
            <person name="Grant M."/>
            <person name="Ganley R.J."/>
            <person name="Williams N.M."/>
        </authorList>
    </citation>
    <scope>NUCLEOTIDE SEQUENCE</scope>
    <source>
        <strain evidence="2">NZFS 2646</strain>
    </source>
</reference>
<name>A0A8T0M159_9STRA</name>
<protein>
    <submittedName>
        <fullName evidence="2">Uncharacterized protein</fullName>
    </submittedName>
</protein>
<feature type="transmembrane region" description="Helical" evidence="1">
    <location>
        <begin position="38"/>
        <end position="56"/>
    </location>
</feature>
<comment type="caution">
    <text evidence="2">The sequence shown here is derived from an EMBL/GenBank/DDBJ whole genome shotgun (WGS) entry which is preliminary data.</text>
</comment>
<feature type="transmembrane region" description="Helical" evidence="1">
    <location>
        <begin position="7"/>
        <end position="26"/>
    </location>
</feature>
<accession>A0A8T0M159</accession>
<sequence>MAPLSQLKYGLDLAGLFWFLVGNMWVISDGARCDDGSAMYQLALWMIVISYAKIFLPLQDPMRGKGATKEVCFICGIGLTGLHED</sequence>
<dbReference type="EMBL" id="JPWV03000076">
    <property type="protein sequence ID" value="KAG2526351.1"/>
    <property type="molecule type" value="Genomic_DNA"/>
</dbReference>
<keyword evidence="1" id="KW-0812">Transmembrane</keyword>
<reference evidence="2" key="2">
    <citation type="submission" date="2020-06" db="EMBL/GenBank/DDBJ databases">
        <authorList>
            <person name="Studholme D.J."/>
        </authorList>
    </citation>
    <scope>NUCLEOTIDE SEQUENCE</scope>
    <source>
        <strain evidence="2">NZFS 2646</strain>
    </source>
</reference>
<proteinExistence type="predicted"/>